<accession>A0A0D6MKW6</accession>
<name>A0A0D6MKW6_9PROT</name>
<feature type="domain" description="GFO/IDH/MocA-like oxidoreductase" evidence="5">
    <location>
        <begin position="140"/>
        <end position="256"/>
    </location>
</feature>
<keyword evidence="2" id="KW-0560">Oxidoreductase</keyword>
<dbReference type="PANTHER" id="PTHR22604:SF105">
    <property type="entry name" value="TRANS-1,2-DIHYDROBENZENE-1,2-DIOL DEHYDROGENASE"/>
    <property type="match status" value="1"/>
</dbReference>
<dbReference type="AlphaFoldDB" id="A0A0D6MKW6"/>
<dbReference type="GO" id="GO:0016491">
    <property type="term" value="F:oxidoreductase activity"/>
    <property type="evidence" value="ECO:0007669"/>
    <property type="project" value="UniProtKB-KW"/>
</dbReference>
<comment type="caution">
    <text evidence="6">The sequence shown here is derived from an EMBL/GenBank/DDBJ whole genome shotgun (WGS) entry which is preliminary data.</text>
</comment>
<evidence type="ECO:0000259" key="5">
    <source>
        <dbReference type="Pfam" id="PF22725"/>
    </source>
</evidence>
<dbReference type="GO" id="GO:0000166">
    <property type="term" value="F:nucleotide binding"/>
    <property type="evidence" value="ECO:0007669"/>
    <property type="project" value="InterPro"/>
</dbReference>
<evidence type="ECO:0000313" key="6">
    <source>
        <dbReference type="EMBL" id="GAN54299.1"/>
    </source>
</evidence>
<feature type="region of interest" description="Disordered" evidence="3">
    <location>
        <begin position="336"/>
        <end position="373"/>
    </location>
</feature>
<dbReference type="InterPro" id="IPR000683">
    <property type="entry name" value="Gfo/Idh/MocA-like_OxRdtase_N"/>
</dbReference>
<dbReference type="PANTHER" id="PTHR22604">
    <property type="entry name" value="OXIDOREDUCTASES"/>
    <property type="match status" value="1"/>
</dbReference>
<dbReference type="Proteomes" id="UP000032679">
    <property type="component" value="Unassembled WGS sequence"/>
</dbReference>
<dbReference type="RefSeq" id="WP_048848819.1">
    <property type="nucleotide sequence ID" value="NZ_BALE01000017.1"/>
</dbReference>
<dbReference type="Pfam" id="PF22725">
    <property type="entry name" value="GFO_IDH_MocA_C3"/>
    <property type="match status" value="1"/>
</dbReference>
<gene>
    <name evidence="6" type="ORF">Tasa_017_182</name>
</gene>
<comment type="similarity">
    <text evidence="1">Belongs to the Gfo/Idh/MocA family.</text>
</comment>
<dbReference type="InterPro" id="IPR050984">
    <property type="entry name" value="Gfo/Idh/MocA_domain"/>
</dbReference>
<evidence type="ECO:0000256" key="2">
    <source>
        <dbReference type="ARBA" id="ARBA00023002"/>
    </source>
</evidence>
<dbReference type="PRINTS" id="PR01775">
    <property type="entry name" value="GLFROXRDTASE"/>
</dbReference>
<protein>
    <submittedName>
        <fullName evidence="6">Glucose--fructose oxidoreductase</fullName>
    </submittedName>
</protein>
<evidence type="ECO:0000259" key="4">
    <source>
        <dbReference type="Pfam" id="PF01408"/>
    </source>
</evidence>
<dbReference type="OrthoDB" id="9792935at2"/>
<dbReference type="InterPro" id="IPR055170">
    <property type="entry name" value="GFO_IDH_MocA-like_dom"/>
</dbReference>
<keyword evidence="7" id="KW-1185">Reference proteome</keyword>
<dbReference type="InterPro" id="IPR008354">
    <property type="entry name" value="Glc-Fru_OxRdtase_bac"/>
</dbReference>
<dbReference type="InterPro" id="IPR036291">
    <property type="entry name" value="NAD(P)-bd_dom_sf"/>
</dbReference>
<reference evidence="6 7" key="1">
    <citation type="submission" date="2012-10" db="EMBL/GenBank/DDBJ databases">
        <title>Genome sequencing of Tanticharoenia sakaeratensis NBRC 103193.</title>
        <authorList>
            <person name="Azuma Y."/>
            <person name="Hadano H."/>
            <person name="Hirakawa H."/>
            <person name="Matsushita K."/>
        </authorList>
    </citation>
    <scope>NUCLEOTIDE SEQUENCE [LARGE SCALE GENOMIC DNA]</scope>
    <source>
        <strain evidence="6 7">NBRC 103193</strain>
    </source>
</reference>
<dbReference type="EMBL" id="BALE01000017">
    <property type="protein sequence ID" value="GAN54299.1"/>
    <property type="molecule type" value="Genomic_DNA"/>
</dbReference>
<dbReference type="Gene3D" id="3.30.360.10">
    <property type="entry name" value="Dihydrodipicolinate Reductase, domain 2"/>
    <property type="match status" value="1"/>
</dbReference>
<dbReference type="Gene3D" id="3.40.50.720">
    <property type="entry name" value="NAD(P)-binding Rossmann-like Domain"/>
    <property type="match status" value="1"/>
</dbReference>
<dbReference type="Pfam" id="PF01408">
    <property type="entry name" value="GFO_IDH_MocA"/>
    <property type="match status" value="1"/>
</dbReference>
<organism evidence="6 7">
    <name type="scientific">Tanticharoenia sakaeratensis NBRC 103193</name>
    <dbReference type="NCBI Taxonomy" id="1231623"/>
    <lineage>
        <taxon>Bacteria</taxon>
        <taxon>Pseudomonadati</taxon>
        <taxon>Pseudomonadota</taxon>
        <taxon>Alphaproteobacteria</taxon>
        <taxon>Acetobacterales</taxon>
        <taxon>Acetobacteraceae</taxon>
        <taxon>Tanticharoenia</taxon>
    </lineage>
</organism>
<sequence length="373" mass="40447">MPHTPGSIVRYAVVGGGQISQQAFMPGISQATNSQLAALVTGDPVKARDLAAKYDIPGHGYEDLPKLLASDDIDAYYLATPNALHPQLAIPILEAGRHLLLEKAMAASVADCEAIMAAQRRGGGKLMVAYRLHCEPGTLEMIERVRRGDFGDPLFFNASFGQNFAEANHRGHSGYWSGPVPDSGTYPLNAVRNLFGAEPVEVSAIGRKTPGRGFNFDDTVSVSLKFEDGRLAHFLTSYACAPVEEFTLVGTKGKIEAGPCFMFGPKIGITYEATIDGNTTTHRADPVEQFGGEIAYFSDCILHDHEPEPNGEEGMLDVRVLEAIERALETGQPQTLAPYTRKVRPQMDQVRRLPTVPEPDPSEMISIVPQSPQ</sequence>
<evidence type="ECO:0000256" key="1">
    <source>
        <dbReference type="ARBA" id="ARBA00010928"/>
    </source>
</evidence>
<dbReference type="SUPFAM" id="SSF55347">
    <property type="entry name" value="Glyceraldehyde-3-phosphate dehydrogenase-like, C-terminal domain"/>
    <property type="match status" value="1"/>
</dbReference>
<dbReference type="SUPFAM" id="SSF51735">
    <property type="entry name" value="NAD(P)-binding Rossmann-fold domains"/>
    <property type="match status" value="1"/>
</dbReference>
<feature type="domain" description="Gfo/Idh/MocA-like oxidoreductase N-terminal" evidence="4">
    <location>
        <begin position="9"/>
        <end position="130"/>
    </location>
</feature>
<evidence type="ECO:0000256" key="3">
    <source>
        <dbReference type="SAM" id="MobiDB-lite"/>
    </source>
</evidence>
<dbReference type="STRING" id="1231623.Tasa_017_182"/>
<evidence type="ECO:0000313" key="7">
    <source>
        <dbReference type="Proteomes" id="UP000032679"/>
    </source>
</evidence>
<proteinExistence type="inferred from homology"/>